<gene>
    <name evidence="3" type="ORF">JF922_19570</name>
</gene>
<organism evidence="3 4">
    <name type="scientific">Candidatus Nephthysia bennettiae</name>
    <dbReference type="NCBI Taxonomy" id="3127016"/>
    <lineage>
        <taxon>Bacteria</taxon>
        <taxon>Bacillati</taxon>
        <taxon>Candidatus Dormiibacterota</taxon>
        <taxon>Candidatus Dormibacteria</taxon>
        <taxon>Candidatus Dormibacterales</taxon>
        <taxon>Candidatus Dormibacteraceae</taxon>
        <taxon>Candidatus Nephthysia</taxon>
    </lineage>
</organism>
<dbReference type="EMBL" id="JAEKNR010000197">
    <property type="protein sequence ID" value="MBJ7600259.1"/>
    <property type="molecule type" value="Genomic_DNA"/>
</dbReference>
<dbReference type="InterPro" id="IPR042001">
    <property type="entry name" value="Sortase_F"/>
</dbReference>
<dbReference type="Pfam" id="PF04203">
    <property type="entry name" value="Sortase"/>
    <property type="match status" value="1"/>
</dbReference>
<dbReference type="Gene3D" id="2.40.260.10">
    <property type="entry name" value="Sortase"/>
    <property type="match status" value="1"/>
</dbReference>
<feature type="region of interest" description="Disordered" evidence="2">
    <location>
        <begin position="26"/>
        <end position="47"/>
    </location>
</feature>
<comment type="caution">
    <text evidence="3">The sequence shown here is derived from an EMBL/GenBank/DDBJ whole genome shotgun (WGS) entry which is preliminary data.</text>
</comment>
<evidence type="ECO:0000256" key="2">
    <source>
        <dbReference type="SAM" id="MobiDB-lite"/>
    </source>
</evidence>
<proteinExistence type="predicted"/>
<name>A0A934NAY5_9BACT</name>
<keyword evidence="1" id="KW-0378">Hydrolase</keyword>
<protein>
    <submittedName>
        <fullName evidence="3">Class F sortase</fullName>
    </submittedName>
</protein>
<evidence type="ECO:0000256" key="1">
    <source>
        <dbReference type="ARBA" id="ARBA00022801"/>
    </source>
</evidence>
<accession>A0A934NAY5</accession>
<sequence length="146" mass="15673">MSASLPPSRIKIARIRLDAPVSSLDAETGLAGPADPSSAGWFAQGPAPGDPGPAVVIGHLDSNRGPAVFWRLDQVRVGDEIVVSRSDGSLVRFGVRRLARYSRSSFPSSEVFGTRPGPELRLITCSGRFNFLTRQYTDNLVVYATS</sequence>
<dbReference type="CDD" id="cd05829">
    <property type="entry name" value="Sortase_F"/>
    <property type="match status" value="1"/>
</dbReference>
<evidence type="ECO:0000313" key="4">
    <source>
        <dbReference type="Proteomes" id="UP000612893"/>
    </source>
</evidence>
<dbReference type="InterPro" id="IPR005754">
    <property type="entry name" value="Sortase"/>
</dbReference>
<dbReference type="AlphaFoldDB" id="A0A934NAY5"/>
<dbReference type="GO" id="GO:0016787">
    <property type="term" value="F:hydrolase activity"/>
    <property type="evidence" value="ECO:0007669"/>
    <property type="project" value="UniProtKB-KW"/>
</dbReference>
<evidence type="ECO:0000313" key="3">
    <source>
        <dbReference type="EMBL" id="MBJ7600259.1"/>
    </source>
</evidence>
<dbReference type="SUPFAM" id="SSF63817">
    <property type="entry name" value="Sortase"/>
    <property type="match status" value="1"/>
</dbReference>
<keyword evidence="4" id="KW-1185">Reference proteome</keyword>
<dbReference type="Proteomes" id="UP000612893">
    <property type="component" value="Unassembled WGS sequence"/>
</dbReference>
<reference evidence="3" key="1">
    <citation type="submission" date="2020-10" db="EMBL/GenBank/DDBJ databases">
        <title>Ca. Dormibacterota MAGs.</title>
        <authorList>
            <person name="Montgomery K."/>
        </authorList>
    </citation>
    <scope>NUCLEOTIDE SEQUENCE [LARGE SCALE GENOMIC DNA]</scope>
    <source>
        <strain evidence="3">SC8812_S17_10</strain>
    </source>
</reference>
<dbReference type="InterPro" id="IPR023365">
    <property type="entry name" value="Sortase_dom-sf"/>
</dbReference>